<keyword evidence="2" id="KW-0813">Transport</keyword>
<keyword evidence="11" id="KW-0407">Ion channel</keyword>
<dbReference type="PANTHER" id="PTHR11537">
    <property type="entry name" value="VOLTAGE-GATED POTASSIUM CHANNEL"/>
    <property type="match status" value="1"/>
</dbReference>
<evidence type="ECO:0000313" key="16">
    <source>
        <dbReference type="Proteomes" id="UP000054350"/>
    </source>
</evidence>
<reference evidence="15 16" key="2">
    <citation type="submission" date="2009-11" db="EMBL/GenBank/DDBJ databases">
        <title>The Genome Sequence of Allomyces macrogynus strain ATCC 38327.</title>
        <authorList>
            <consortium name="The Broad Institute Genome Sequencing Platform"/>
            <person name="Russ C."/>
            <person name="Cuomo C."/>
            <person name="Shea T."/>
            <person name="Young S.K."/>
            <person name="Zeng Q."/>
            <person name="Koehrsen M."/>
            <person name="Haas B."/>
            <person name="Borodovsky M."/>
            <person name="Guigo R."/>
            <person name="Alvarado L."/>
            <person name="Berlin A."/>
            <person name="Borenstein D."/>
            <person name="Chen Z."/>
            <person name="Engels R."/>
            <person name="Freedman E."/>
            <person name="Gellesch M."/>
            <person name="Goldberg J."/>
            <person name="Griggs A."/>
            <person name="Gujja S."/>
            <person name="Heiman D."/>
            <person name="Hepburn T."/>
            <person name="Howarth C."/>
            <person name="Jen D."/>
            <person name="Larson L."/>
            <person name="Lewis B."/>
            <person name="Mehta T."/>
            <person name="Park D."/>
            <person name="Pearson M."/>
            <person name="Roberts A."/>
            <person name="Saif S."/>
            <person name="Shenoy N."/>
            <person name="Sisk P."/>
            <person name="Stolte C."/>
            <person name="Sykes S."/>
            <person name="Walk T."/>
            <person name="White J."/>
            <person name="Yandava C."/>
            <person name="Burger G."/>
            <person name="Gray M.W."/>
            <person name="Holland P.W.H."/>
            <person name="King N."/>
            <person name="Lang F.B.F."/>
            <person name="Roger A.J."/>
            <person name="Ruiz-Trillo I."/>
            <person name="Lander E."/>
            <person name="Nusbaum C."/>
        </authorList>
    </citation>
    <scope>NUCLEOTIDE SEQUENCE [LARGE SCALE GENOMIC DNA]</scope>
    <source>
        <strain evidence="15 16">ATCC 38327</strain>
    </source>
</reference>
<name>A0A0L0SHA7_ALLM3</name>
<feature type="compositionally biased region" description="Low complexity" evidence="12">
    <location>
        <begin position="13"/>
        <end position="32"/>
    </location>
</feature>
<feature type="transmembrane region" description="Helical" evidence="13">
    <location>
        <begin position="393"/>
        <end position="412"/>
    </location>
</feature>
<evidence type="ECO:0000256" key="13">
    <source>
        <dbReference type="SAM" id="Phobius"/>
    </source>
</evidence>
<evidence type="ECO:0000256" key="6">
    <source>
        <dbReference type="ARBA" id="ARBA00022882"/>
    </source>
</evidence>
<dbReference type="PANTHER" id="PTHR11537:SF254">
    <property type="entry name" value="POTASSIUM VOLTAGE-GATED CHANNEL PROTEIN SHAB"/>
    <property type="match status" value="1"/>
</dbReference>
<feature type="transmembrane region" description="Helical" evidence="13">
    <location>
        <begin position="432"/>
        <end position="453"/>
    </location>
</feature>
<keyword evidence="10 13" id="KW-0472">Membrane</keyword>
<evidence type="ECO:0000256" key="7">
    <source>
        <dbReference type="ARBA" id="ARBA00022958"/>
    </source>
</evidence>
<dbReference type="Pfam" id="PF00520">
    <property type="entry name" value="Ion_trans"/>
    <property type="match status" value="1"/>
</dbReference>
<protein>
    <recommendedName>
        <fullName evidence="14">Ion transport domain-containing protein</fullName>
    </recommendedName>
</protein>
<dbReference type="PRINTS" id="PR00169">
    <property type="entry name" value="KCHANNEL"/>
</dbReference>
<sequence length="575" mass="60373">MRTPRVHPTAPAGWSANTSNGASSTSPARSGSPPLPAPPPDTSSAPPPAPAPASGPASRSPSPSPLLNAVLAHAAGARSASELRSSVSAPQAGVLPFPHMLPAIIGTSASNSQTAMDLGISNDVIRTGAQLPAKSPLAVSTTILPPPPPNAPPPPAPAQFDMSASAAILHIPEAGLLTVRSRRRSSSASSASSVFVAAREAVAGTLSKAADVVTGKSMTNVPGMGSSNWSIATGRDLMDLPTWPPLAGSGPRARRNDPLHDPWAARVKTWRLTVHKILTKPSASRVGMVFSWLFLATVMLSVCLMVAESDSAASTNPSRQHILYTLELITSIFFTAEYLLRIVTWPAANANAFLSSILNWTDGLALLPFWLGLSLGGPTAAVMSPGSSGQSTVIGAWRILTLGRVLRLFKVIRHSKQLRLAYRAFRKSRDGILMLLFIFALALAFFSSLIFFAESQACAYDDRGVLVYTWPENLVGVNCAFQSILDGMWWCIVTITTTGYGDVVPKTVYGKLVAAVTMLPSRTSSANGALSATPPPPPPLPRKTRPPAASSAANSPRALRRRSTSPVLCGTSRSR</sequence>
<feature type="region of interest" description="Disordered" evidence="12">
    <location>
        <begin position="1"/>
        <end position="66"/>
    </location>
</feature>
<evidence type="ECO:0000256" key="1">
    <source>
        <dbReference type="ARBA" id="ARBA00004141"/>
    </source>
</evidence>
<keyword evidence="9" id="KW-0406">Ion transport</keyword>
<evidence type="ECO:0000256" key="3">
    <source>
        <dbReference type="ARBA" id="ARBA00022538"/>
    </source>
</evidence>
<keyword evidence="3" id="KW-0633">Potassium transport</keyword>
<evidence type="ECO:0000256" key="5">
    <source>
        <dbReference type="ARBA" id="ARBA00022826"/>
    </source>
</evidence>
<evidence type="ECO:0000256" key="2">
    <source>
        <dbReference type="ARBA" id="ARBA00022448"/>
    </source>
</evidence>
<dbReference type="InterPro" id="IPR005821">
    <property type="entry name" value="Ion_trans_dom"/>
</dbReference>
<gene>
    <name evidence="15" type="ORF">AMAG_06554</name>
</gene>
<comment type="subcellular location">
    <subcellularLocation>
        <location evidence="1">Membrane</location>
        <topology evidence="1">Multi-pass membrane protein</topology>
    </subcellularLocation>
</comment>
<evidence type="ECO:0000256" key="11">
    <source>
        <dbReference type="ARBA" id="ARBA00023303"/>
    </source>
</evidence>
<dbReference type="EMBL" id="GG745338">
    <property type="protein sequence ID" value="KNE61755.1"/>
    <property type="molecule type" value="Genomic_DNA"/>
</dbReference>
<dbReference type="Gene3D" id="1.10.287.70">
    <property type="match status" value="1"/>
</dbReference>
<feature type="compositionally biased region" description="Low complexity" evidence="12">
    <location>
        <begin position="546"/>
        <end position="557"/>
    </location>
</feature>
<evidence type="ECO:0000259" key="14">
    <source>
        <dbReference type="Pfam" id="PF00520"/>
    </source>
</evidence>
<keyword evidence="16" id="KW-1185">Reference proteome</keyword>
<feature type="region of interest" description="Disordered" evidence="12">
    <location>
        <begin position="524"/>
        <end position="575"/>
    </location>
</feature>
<feature type="transmembrane region" description="Helical" evidence="13">
    <location>
        <begin position="352"/>
        <end position="373"/>
    </location>
</feature>
<feature type="compositionally biased region" description="Pro residues" evidence="12">
    <location>
        <begin position="33"/>
        <end position="53"/>
    </location>
</feature>
<dbReference type="InterPro" id="IPR027359">
    <property type="entry name" value="Volt_channel_dom_sf"/>
</dbReference>
<accession>A0A0L0SHA7</accession>
<reference evidence="15 16" key="1">
    <citation type="submission" date="2009-11" db="EMBL/GenBank/DDBJ databases">
        <title>Annotation of Allomyces macrogynus ATCC 38327.</title>
        <authorList>
            <consortium name="The Broad Institute Genome Sequencing Platform"/>
            <person name="Russ C."/>
            <person name="Cuomo C."/>
            <person name="Burger G."/>
            <person name="Gray M.W."/>
            <person name="Holland P.W.H."/>
            <person name="King N."/>
            <person name="Lang F.B.F."/>
            <person name="Roger A.J."/>
            <person name="Ruiz-Trillo I."/>
            <person name="Young S.K."/>
            <person name="Zeng Q."/>
            <person name="Gargeya S."/>
            <person name="Fitzgerald M."/>
            <person name="Haas B."/>
            <person name="Abouelleil A."/>
            <person name="Alvarado L."/>
            <person name="Arachchi H.M."/>
            <person name="Berlin A."/>
            <person name="Chapman S.B."/>
            <person name="Gearin G."/>
            <person name="Goldberg J."/>
            <person name="Griggs A."/>
            <person name="Gujja S."/>
            <person name="Hansen M."/>
            <person name="Heiman D."/>
            <person name="Howarth C."/>
            <person name="Larimer J."/>
            <person name="Lui A."/>
            <person name="MacDonald P.J.P."/>
            <person name="McCowen C."/>
            <person name="Montmayeur A."/>
            <person name="Murphy C."/>
            <person name="Neiman D."/>
            <person name="Pearson M."/>
            <person name="Priest M."/>
            <person name="Roberts A."/>
            <person name="Saif S."/>
            <person name="Shea T."/>
            <person name="Sisk P."/>
            <person name="Stolte C."/>
            <person name="Sykes S."/>
            <person name="Wortman J."/>
            <person name="Nusbaum C."/>
            <person name="Birren B."/>
        </authorList>
    </citation>
    <scope>NUCLEOTIDE SEQUENCE [LARGE SCALE GENOMIC DNA]</scope>
    <source>
        <strain evidence="15 16">ATCC 38327</strain>
    </source>
</reference>
<dbReference type="AlphaFoldDB" id="A0A0L0SHA7"/>
<dbReference type="VEuPathDB" id="FungiDB:AMAG_06554"/>
<keyword evidence="7" id="KW-0630">Potassium</keyword>
<evidence type="ECO:0000256" key="10">
    <source>
        <dbReference type="ARBA" id="ARBA00023136"/>
    </source>
</evidence>
<proteinExistence type="predicted"/>
<evidence type="ECO:0000256" key="8">
    <source>
        <dbReference type="ARBA" id="ARBA00022989"/>
    </source>
</evidence>
<keyword evidence="4 13" id="KW-0812">Transmembrane</keyword>
<dbReference type="STRING" id="578462.A0A0L0SHA7"/>
<dbReference type="SUPFAM" id="SSF81324">
    <property type="entry name" value="Voltage-gated potassium channels"/>
    <property type="match status" value="1"/>
</dbReference>
<dbReference type="GO" id="GO:0001508">
    <property type="term" value="P:action potential"/>
    <property type="evidence" value="ECO:0007669"/>
    <property type="project" value="TreeGrafter"/>
</dbReference>
<dbReference type="GO" id="GO:0005249">
    <property type="term" value="F:voltage-gated potassium channel activity"/>
    <property type="evidence" value="ECO:0007669"/>
    <property type="project" value="InterPro"/>
</dbReference>
<keyword evidence="8 13" id="KW-1133">Transmembrane helix</keyword>
<evidence type="ECO:0000256" key="9">
    <source>
        <dbReference type="ARBA" id="ARBA00023065"/>
    </source>
</evidence>
<dbReference type="Gene3D" id="1.20.120.350">
    <property type="entry name" value="Voltage-gated potassium channels. Chain C"/>
    <property type="match status" value="1"/>
</dbReference>
<evidence type="ECO:0000313" key="15">
    <source>
        <dbReference type="EMBL" id="KNE61755.1"/>
    </source>
</evidence>
<feature type="domain" description="Ion transport" evidence="14">
    <location>
        <begin position="289"/>
        <end position="515"/>
    </location>
</feature>
<feature type="transmembrane region" description="Helical" evidence="13">
    <location>
        <begin position="322"/>
        <end position="340"/>
    </location>
</feature>
<evidence type="ECO:0000256" key="4">
    <source>
        <dbReference type="ARBA" id="ARBA00022692"/>
    </source>
</evidence>
<dbReference type="GO" id="GO:0008076">
    <property type="term" value="C:voltage-gated potassium channel complex"/>
    <property type="evidence" value="ECO:0007669"/>
    <property type="project" value="InterPro"/>
</dbReference>
<evidence type="ECO:0000256" key="12">
    <source>
        <dbReference type="SAM" id="MobiDB-lite"/>
    </source>
</evidence>
<organism evidence="15 16">
    <name type="scientific">Allomyces macrogynus (strain ATCC 38327)</name>
    <name type="common">Allomyces javanicus var. macrogynus</name>
    <dbReference type="NCBI Taxonomy" id="578462"/>
    <lineage>
        <taxon>Eukaryota</taxon>
        <taxon>Fungi</taxon>
        <taxon>Fungi incertae sedis</taxon>
        <taxon>Blastocladiomycota</taxon>
        <taxon>Blastocladiomycetes</taxon>
        <taxon>Blastocladiales</taxon>
        <taxon>Blastocladiaceae</taxon>
        <taxon>Allomyces</taxon>
    </lineage>
</organism>
<dbReference type="InterPro" id="IPR028325">
    <property type="entry name" value="VG_K_chnl"/>
</dbReference>
<feature type="transmembrane region" description="Helical" evidence="13">
    <location>
        <begin position="286"/>
        <end position="307"/>
    </location>
</feature>
<dbReference type="Proteomes" id="UP000054350">
    <property type="component" value="Unassembled WGS sequence"/>
</dbReference>
<dbReference type="eggNOG" id="KOG3713">
    <property type="taxonomic scope" value="Eukaryota"/>
</dbReference>
<dbReference type="OrthoDB" id="415460at2759"/>
<keyword evidence="6" id="KW-0851">Voltage-gated channel</keyword>
<keyword evidence="5" id="KW-0631">Potassium channel</keyword>